<sequence>MISGFAKSGKPHEAHRLFQEIQVEKLRLDVISWTSILSGYTKSGNANKAFEIWCQMRQSGIQLDPFSITAALKACTESGTLGSGREIHGFSITYGLEKTPFVKAGLITMYFNCGTIKEAVSLFESAPCDISLIWNAMISGYVKQGHGKLALSFPKNAK</sequence>
<reference evidence="1 2" key="1">
    <citation type="journal article" date="2022" name="Hortic Res">
        <title>A haplotype resolved chromosomal level avocado genome allows analysis of novel avocado genes.</title>
        <authorList>
            <person name="Nath O."/>
            <person name="Fletcher S.J."/>
            <person name="Hayward A."/>
            <person name="Shaw L.M."/>
            <person name="Masouleh A.K."/>
            <person name="Furtado A."/>
            <person name="Henry R.J."/>
            <person name="Mitter N."/>
        </authorList>
    </citation>
    <scope>NUCLEOTIDE SEQUENCE [LARGE SCALE GENOMIC DNA]</scope>
    <source>
        <strain evidence="2">cv. Hass</strain>
    </source>
</reference>
<evidence type="ECO:0000313" key="1">
    <source>
        <dbReference type="EMBL" id="KAJ8621636.1"/>
    </source>
</evidence>
<gene>
    <name evidence="1" type="ORF">MRB53_030165</name>
</gene>
<keyword evidence="2" id="KW-1185">Reference proteome</keyword>
<organism evidence="1 2">
    <name type="scientific">Persea americana</name>
    <name type="common">Avocado</name>
    <dbReference type="NCBI Taxonomy" id="3435"/>
    <lineage>
        <taxon>Eukaryota</taxon>
        <taxon>Viridiplantae</taxon>
        <taxon>Streptophyta</taxon>
        <taxon>Embryophyta</taxon>
        <taxon>Tracheophyta</taxon>
        <taxon>Spermatophyta</taxon>
        <taxon>Magnoliopsida</taxon>
        <taxon>Magnoliidae</taxon>
        <taxon>Laurales</taxon>
        <taxon>Lauraceae</taxon>
        <taxon>Persea</taxon>
    </lineage>
</organism>
<dbReference type="EMBL" id="CM056818">
    <property type="protein sequence ID" value="KAJ8621636.1"/>
    <property type="molecule type" value="Genomic_DNA"/>
</dbReference>
<evidence type="ECO:0000313" key="2">
    <source>
        <dbReference type="Proteomes" id="UP001234297"/>
    </source>
</evidence>
<dbReference type="Proteomes" id="UP001234297">
    <property type="component" value="Chromosome 10"/>
</dbReference>
<comment type="caution">
    <text evidence="1">The sequence shown here is derived from an EMBL/GenBank/DDBJ whole genome shotgun (WGS) entry which is preliminary data.</text>
</comment>
<proteinExistence type="predicted"/>
<protein>
    <submittedName>
        <fullName evidence="1">Uncharacterized protein</fullName>
    </submittedName>
</protein>
<accession>A0ACC2KKU0</accession>
<name>A0ACC2KKU0_PERAE</name>